<keyword evidence="4" id="KW-1185">Reference proteome</keyword>
<evidence type="ECO:0000259" key="2">
    <source>
        <dbReference type="Pfam" id="PF12697"/>
    </source>
</evidence>
<dbReference type="PANTHER" id="PTHR37017">
    <property type="entry name" value="AB HYDROLASE-1 DOMAIN-CONTAINING PROTEIN-RELATED"/>
    <property type="match status" value="1"/>
</dbReference>
<gene>
    <name evidence="3" type="ORF">B0I36DRAFT_349687</name>
</gene>
<dbReference type="InterPro" id="IPR029058">
    <property type="entry name" value="AB_hydrolase_fold"/>
</dbReference>
<dbReference type="EMBL" id="JAGTJQ010000005">
    <property type="protein sequence ID" value="KAH7031644.1"/>
    <property type="molecule type" value="Genomic_DNA"/>
</dbReference>
<reference evidence="3" key="1">
    <citation type="journal article" date="2021" name="Nat. Commun.">
        <title>Genetic determinants of endophytism in the Arabidopsis root mycobiome.</title>
        <authorList>
            <person name="Mesny F."/>
            <person name="Miyauchi S."/>
            <person name="Thiergart T."/>
            <person name="Pickel B."/>
            <person name="Atanasova L."/>
            <person name="Karlsson M."/>
            <person name="Huettel B."/>
            <person name="Barry K.W."/>
            <person name="Haridas S."/>
            <person name="Chen C."/>
            <person name="Bauer D."/>
            <person name="Andreopoulos W."/>
            <person name="Pangilinan J."/>
            <person name="LaButti K."/>
            <person name="Riley R."/>
            <person name="Lipzen A."/>
            <person name="Clum A."/>
            <person name="Drula E."/>
            <person name="Henrissat B."/>
            <person name="Kohler A."/>
            <person name="Grigoriev I.V."/>
            <person name="Martin F.M."/>
            <person name="Hacquard S."/>
        </authorList>
    </citation>
    <scope>NUCLEOTIDE SEQUENCE</scope>
    <source>
        <strain evidence="3">MPI-CAGE-CH-0230</strain>
    </source>
</reference>
<evidence type="ECO:0000313" key="4">
    <source>
        <dbReference type="Proteomes" id="UP000756346"/>
    </source>
</evidence>
<comment type="caution">
    <text evidence="3">The sequence shown here is derived from an EMBL/GenBank/DDBJ whole genome shotgun (WGS) entry which is preliminary data.</text>
</comment>
<dbReference type="RefSeq" id="XP_046013324.1">
    <property type="nucleotide sequence ID" value="XM_046156821.1"/>
</dbReference>
<feature type="region of interest" description="Disordered" evidence="1">
    <location>
        <begin position="47"/>
        <end position="69"/>
    </location>
</feature>
<evidence type="ECO:0000313" key="3">
    <source>
        <dbReference type="EMBL" id="KAH7031644.1"/>
    </source>
</evidence>
<accession>A0A9P8Y7D8</accession>
<evidence type="ECO:0000256" key="1">
    <source>
        <dbReference type="SAM" id="MobiDB-lite"/>
    </source>
</evidence>
<dbReference type="Proteomes" id="UP000756346">
    <property type="component" value="Unassembled WGS sequence"/>
</dbReference>
<dbReference type="SUPFAM" id="SSF53474">
    <property type="entry name" value="alpha/beta-Hydrolases"/>
    <property type="match status" value="1"/>
</dbReference>
<dbReference type="AlphaFoldDB" id="A0A9P8Y7D8"/>
<protein>
    <submittedName>
        <fullName evidence="3">Alpha/beta hydrolase fold-1</fullName>
    </submittedName>
</protein>
<feature type="domain" description="AB hydrolase-1" evidence="2">
    <location>
        <begin position="15"/>
        <end position="270"/>
    </location>
</feature>
<dbReference type="PANTHER" id="PTHR37017:SF11">
    <property type="entry name" value="ESTERASE_LIPASE_THIOESTERASE DOMAIN-CONTAINING PROTEIN"/>
    <property type="match status" value="1"/>
</dbReference>
<dbReference type="OrthoDB" id="408373at2759"/>
<proteinExistence type="predicted"/>
<dbReference type="Pfam" id="PF12697">
    <property type="entry name" value="Abhydrolase_6"/>
    <property type="match status" value="1"/>
</dbReference>
<dbReference type="GeneID" id="70186367"/>
<dbReference type="GO" id="GO:0016787">
    <property type="term" value="F:hydrolase activity"/>
    <property type="evidence" value="ECO:0007669"/>
    <property type="project" value="UniProtKB-KW"/>
</dbReference>
<name>A0A9P8Y7D8_9PEZI</name>
<dbReference type="Gene3D" id="3.40.50.1820">
    <property type="entry name" value="alpha/beta hydrolase"/>
    <property type="match status" value="1"/>
</dbReference>
<dbReference type="InterPro" id="IPR052897">
    <property type="entry name" value="Sec-Metab_Biosynth_Hydrolase"/>
</dbReference>
<keyword evidence="3" id="KW-0378">Hydrolase</keyword>
<sequence>MATTITTTTAATPTVLLVPGYWEGPAAFQPLSDALSRVGIRVSTASLRSSGHADPPAPGGATGAAGTEVGQRRWTLADDTAGVREAIQRAVDEDAGEAGVVLFLHSVGGVIGSNAMEGLDFAAWAEKSKSGSSAGGGGVRKIIFCAAGVAPEGFDQFGGPFVVEHDDENGTYCTCRDAKELLFHDLPPDQADRWHKELRVQPTVRHWASSGPVAHCGWRNVPSTYILCEQDRLIPTELQEALAEMAGCGKVVRLQAGHCPFLSMTDDVARVIAEEVEGL</sequence>
<dbReference type="InterPro" id="IPR000073">
    <property type="entry name" value="AB_hydrolase_1"/>
</dbReference>
<organism evidence="3 4">
    <name type="scientific">Microdochium trichocladiopsis</name>
    <dbReference type="NCBI Taxonomy" id="1682393"/>
    <lineage>
        <taxon>Eukaryota</taxon>
        <taxon>Fungi</taxon>
        <taxon>Dikarya</taxon>
        <taxon>Ascomycota</taxon>
        <taxon>Pezizomycotina</taxon>
        <taxon>Sordariomycetes</taxon>
        <taxon>Xylariomycetidae</taxon>
        <taxon>Xylariales</taxon>
        <taxon>Microdochiaceae</taxon>
        <taxon>Microdochium</taxon>
    </lineage>
</organism>